<comment type="similarity">
    <text evidence="1 13">Belongs to the RuvC family.</text>
</comment>
<protein>
    <recommendedName>
        <fullName evidence="13 14">Crossover junction endodeoxyribonuclease RuvC</fullName>
        <ecNumber evidence="13 14">3.1.21.10</ecNumber>
    </recommendedName>
    <alternativeName>
        <fullName evidence="13">Holliday junction nuclease RuvC</fullName>
    </alternativeName>
    <alternativeName>
        <fullName evidence="13">Holliday junction resolvase RuvC</fullName>
    </alternativeName>
</protein>
<dbReference type="GO" id="GO:0003677">
    <property type="term" value="F:DNA binding"/>
    <property type="evidence" value="ECO:0007669"/>
    <property type="project" value="UniProtKB-KW"/>
</dbReference>
<feature type="active site" evidence="13">
    <location>
        <position position="153"/>
    </location>
</feature>
<feature type="binding site" evidence="13">
    <location>
        <position position="153"/>
    </location>
    <ligand>
        <name>Mg(2+)</name>
        <dbReference type="ChEBI" id="CHEBI:18420"/>
        <label>1</label>
    </ligand>
</feature>
<evidence type="ECO:0000256" key="2">
    <source>
        <dbReference type="ARBA" id="ARBA00022490"/>
    </source>
</evidence>
<evidence type="ECO:0000256" key="1">
    <source>
        <dbReference type="ARBA" id="ARBA00009518"/>
    </source>
</evidence>
<evidence type="ECO:0000256" key="12">
    <source>
        <dbReference type="ARBA" id="ARBA00029354"/>
    </source>
</evidence>
<dbReference type="InterPro" id="IPR012337">
    <property type="entry name" value="RNaseH-like_sf"/>
</dbReference>
<evidence type="ECO:0000313" key="16">
    <source>
        <dbReference type="Proteomes" id="UP000320386"/>
    </source>
</evidence>
<keyword evidence="7 13" id="KW-0378">Hydrolase</keyword>
<feature type="active site" evidence="13">
    <location>
        <position position="17"/>
    </location>
</feature>
<dbReference type="RefSeq" id="WP_145444202.1">
    <property type="nucleotide sequence ID" value="NZ_CP036280.1"/>
</dbReference>
<dbReference type="InterPro" id="IPR020563">
    <property type="entry name" value="X-over_junc_endoDNase_Mg_BS"/>
</dbReference>
<evidence type="ECO:0000256" key="4">
    <source>
        <dbReference type="ARBA" id="ARBA00022723"/>
    </source>
</evidence>
<evidence type="ECO:0000313" key="15">
    <source>
        <dbReference type="EMBL" id="QDU70212.1"/>
    </source>
</evidence>
<comment type="subcellular location">
    <subcellularLocation>
        <location evidence="13">Cytoplasm</location>
    </subcellularLocation>
</comment>
<dbReference type="NCBIfam" id="TIGR00228">
    <property type="entry name" value="ruvC"/>
    <property type="match status" value="1"/>
</dbReference>
<comment type="cofactor">
    <cofactor evidence="13">
        <name>Mg(2+)</name>
        <dbReference type="ChEBI" id="CHEBI:18420"/>
    </cofactor>
    <text evidence="13">Binds 2 Mg(2+) ion per subunit.</text>
</comment>
<evidence type="ECO:0000256" key="13">
    <source>
        <dbReference type="HAMAP-Rule" id="MF_00034"/>
    </source>
</evidence>
<dbReference type="PROSITE" id="PS01321">
    <property type="entry name" value="RUVC"/>
    <property type="match status" value="1"/>
</dbReference>
<dbReference type="GO" id="GO:0000287">
    <property type="term" value="F:magnesium ion binding"/>
    <property type="evidence" value="ECO:0007669"/>
    <property type="project" value="UniProtKB-UniRule"/>
</dbReference>
<keyword evidence="8 13" id="KW-0460">Magnesium</keyword>
<evidence type="ECO:0000256" key="3">
    <source>
        <dbReference type="ARBA" id="ARBA00022722"/>
    </source>
</evidence>
<feature type="binding site" evidence="13">
    <location>
        <position position="79"/>
    </location>
    <ligand>
        <name>Mg(2+)</name>
        <dbReference type="ChEBI" id="CHEBI:18420"/>
        <label>2</label>
    </ligand>
</feature>
<dbReference type="GO" id="GO:0008821">
    <property type="term" value="F:crossover junction DNA endonuclease activity"/>
    <property type="evidence" value="ECO:0007669"/>
    <property type="project" value="UniProtKB-UniRule"/>
</dbReference>
<dbReference type="EC" id="3.1.21.10" evidence="13 14"/>
<evidence type="ECO:0000256" key="10">
    <source>
        <dbReference type="ARBA" id="ARBA00023172"/>
    </source>
</evidence>
<evidence type="ECO:0000256" key="7">
    <source>
        <dbReference type="ARBA" id="ARBA00022801"/>
    </source>
</evidence>
<dbReference type="FunFam" id="3.30.420.10:FF:000002">
    <property type="entry name" value="Crossover junction endodeoxyribonuclease RuvC"/>
    <property type="match status" value="1"/>
</dbReference>
<feature type="active site" evidence="13">
    <location>
        <position position="79"/>
    </location>
</feature>
<name>A0A518BTB1_9BACT</name>
<dbReference type="Proteomes" id="UP000320386">
    <property type="component" value="Chromosome"/>
</dbReference>
<reference evidence="15 16" key="1">
    <citation type="submission" date="2019-02" db="EMBL/GenBank/DDBJ databases">
        <title>Deep-cultivation of Planctomycetes and their phenomic and genomic characterization uncovers novel biology.</title>
        <authorList>
            <person name="Wiegand S."/>
            <person name="Jogler M."/>
            <person name="Boedeker C."/>
            <person name="Pinto D."/>
            <person name="Vollmers J."/>
            <person name="Rivas-Marin E."/>
            <person name="Kohn T."/>
            <person name="Peeters S.H."/>
            <person name="Heuer A."/>
            <person name="Rast P."/>
            <person name="Oberbeckmann S."/>
            <person name="Bunk B."/>
            <person name="Jeske O."/>
            <person name="Meyerdierks A."/>
            <person name="Storesund J.E."/>
            <person name="Kallscheuer N."/>
            <person name="Luecker S."/>
            <person name="Lage O.M."/>
            <person name="Pohl T."/>
            <person name="Merkel B.J."/>
            <person name="Hornburger P."/>
            <person name="Mueller R.-W."/>
            <person name="Bruemmer F."/>
            <person name="Labrenz M."/>
            <person name="Spormann A.M."/>
            <person name="Op den Camp H."/>
            <person name="Overmann J."/>
            <person name="Amann R."/>
            <person name="Jetten M.S.M."/>
            <person name="Mascher T."/>
            <person name="Medema M.H."/>
            <person name="Devos D.P."/>
            <person name="Kaster A.-K."/>
            <person name="Ovreas L."/>
            <person name="Rohde M."/>
            <person name="Galperin M.Y."/>
            <person name="Jogler C."/>
        </authorList>
    </citation>
    <scope>NUCLEOTIDE SEQUENCE [LARGE SCALE GENOMIC DNA]</scope>
    <source>
        <strain evidence="15 16">Pan265</strain>
    </source>
</reference>
<comment type="catalytic activity">
    <reaction evidence="12 13">
        <text>Endonucleolytic cleavage at a junction such as a reciprocal single-stranded crossover between two homologous DNA duplexes (Holliday junction).</text>
        <dbReference type="EC" id="3.1.21.10"/>
    </reaction>
</comment>
<dbReference type="SUPFAM" id="SSF53098">
    <property type="entry name" value="Ribonuclease H-like"/>
    <property type="match status" value="1"/>
</dbReference>
<evidence type="ECO:0000256" key="5">
    <source>
        <dbReference type="ARBA" id="ARBA00022759"/>
    </source>
</evidence>
<gene>
    <name evidence="13 15" type="primary">ruvC</name>
    <name evidence="15" type="ORF">Pan265_00340</name>
</gene>
<evidence type="ECO:0000256" key="6">
    <source>
        <dbReference type="ARBA" id="ARBA00022763"/>
    </source>
</evidence>
<evidence type="ECO:0000256" key="11">
    <source>
        <dbReference type="ARBA" id="ARBA00023204"/>
    </source>
</evidence>
<keyword evidence="16" id="KW-1185">Reference proteome</keyword>
<dbReference type="HAMAP" id="MF_00034">
    <property type="entry name" value="RuvC"/>
    <property type="match status" value="1"/>
</dbReference>
<dbReference type="PANTHER" id="PTHR30194:SF3">
    <property type="entry name" value="CROSSOVER JUNCTION ENDODEOXYRIBONUCLEASE RUVC"/>
    <property type="match status" value="1"/>
</dbReference>
<dbReference type="InterPro" id="IPR002176">
    <property type="entry name" value="X-over_junc_endoDNase_RuvC"/>
</dbReference>
<keyword evidence="11 13" id="KW-0234">DNA repair</keyword>
<dbReference type="Pfam" id="PF02075">
    <property type="entry name" value="RuvC"/>
    <property type="match status" value="1"/>
</dbReference>
<keyword evidence="10 13" id="KW-0233">DNA recombination</keyword>
<evidence type="ECO:0000256" key="14">
    <source>
        <dbReference type="NCBIfam" id="TIGR00228"/>
    </source>
</evidence>
<dbReference type="Gene3D" id="3.30.420.10">
    <property type="entry name" value="Ribonuclease H-like superfamily/Ribonuclease H"/>
    <property type="match status" value="1"/>
</dbReference>
<accession>A0A518BTB1</accession>
<dbReference type="EMBL" id="CP036280">
    <property type="protein sequence ID" value="QDU70212.1"/>
    <property type="molecule type" value="Genomic_DNA"/>
</dbReference>
<dbReference type="AlphaFoldDB" id="A0A518BTB1"/>
<keyword evidence="4 13" id="KW-0479">Metal-binding</keyword>
<dbReference type="CDD" id="cd16962">
    <property type="entry name" value="RuvC"/>
    <property type="match status" value="1"/>
</dbReference>
<dbReference type="GO" id="GO:0006310">
    <property type="term" value="P:DNA recombination"/>
    <property type="evidence" value="ECO:0007669"/>
    <property type="project" value="UniProtKB-UniRule"/>
</dbReference>
<keyword evidence="5 13" id="KW-0255">Endonuclease</keyword>
<feature type="binding site" evidence="13">
    <location>
        <position position="17"/>
    </location>
    <ligand>
        <name>Mg(2+)</name>
        <dbReference type="ChEBI" id="CHEBI:18420"/>
        <label>1</label>
    </ligand>
</feature>
<evidence type="ECO:0000256" key="8">
    <source>
        <dbReference type="ARBA" id="ARBA00022842"/>
    </source>
</evidence>
<dbReference type="PRINTS" id="PR00696">
    <property type="entry name" value="RSOLVASERUVC"/>
</dbReference>
<keyword evidence="9 13" id="KW-0238">DNA-binding</keyword>
<sequence>MPADTTLATPPSVLGIDPGSRVTGYALLAPSARPTEPRVIEAGIIKLNPAHSLDHRIHQLHADLTELIQRLGPHVLAIEKLYAHYAHPQTAIVMAHARGVILLAARQTALTLEHLPSTEVKKSVTGHGHASKEQVQQAVTTQLGLAEPPEPADVSDALAIALTSFRRRTLASL</sequence>
<dbReference type="KEGG" id="mcad:Pan265_00340"/>
<dbReference type="InterPro" id="IPR036397">
    <property type="entry name" value="RNaseH_sf"/>
</dbReference>
<evidence type="ECO:0000256" key="9">
    <source>
        <dbReference type="ARBA" id="ARBA00023125"/>
    </source>
</evidence>
<proteinExistence type="inferred from homology"/>
<dbReference type="GO" id="GO:0048476">
    <property type="term" value="C:Holliday junction resolvase complex"/>
    <property type="evidence" value="ECO:0007669"/>
    <property type="project" value="UniProtKB-UniRule"/>
</dbReference>
<dbReference type="OrthoDB" id="9805499at2"/>
<dbReference type="PANTHER" id="PTHR30194">
    <property type="entry name" value="CROSSOVER JUNCTION ENDODEOXYRIBONUCLEASE RUVC"/>
    <property type="match status" value="1"/>
</dbReference>
<keyword evidence="3 13" id="KW-0540">Nuclease</keyword>
<keyword evidence="6 13" id="KW-0227">DNA damage</keyword>
<keyword evidence="2 13" id="KW-0963">Cytoplasm</keyword>
<comment type="subunit">
    <text evidence="13">Homodimer which binds Holliday junction (HJ) DNA. The HJ becomes 2-fold symmetrical on binding to RuvC with unstacked arms; it has a different conformation from HJ DNA in complex with RuvA. In the full resolvosome a probable DNA-RuvA(4)-RuvB(12)-RuvC(2) complex forms which resolves the HJ.</text>
</comment>
<comment type="function">
    <text evidence="13">The RuvA-RuvB-RuvC complex processes Holliday junction (HJ) DNA during genetic recombination and DNA repair. Endonuclease that resolves HJ intermediates. Cleaves cruciform DNA by making single-stranded nicks across the HJ at symmetrical positions within the homologous arms, yielding a 5'-phosphate and a 3'-hydroxyl group; requires a central core of homology in the junction. The consensus cleavage sequence is 5'-(A/T)TT(C/G)-3'. Cleavage occurs on the 3'-side of the TT dinucleotide at the point of strand exchange. HJ branch migration catalyzed by RuvA-RuvB allows RuvC to scan DNA until it finds its consensus sequence, where it cleaves and resolves the cruciform DNA.</text>
</comment>
<organism evidence="15 16">
    <name type="scientific">Mucisphaera calidilacus</name>
    <dbReference type="NCBI Taxonomy" id="2527982"/>
    <lineage>
        <taxon>Bacteria</taxon>
        <taxon>Pseudomonadati</taxon>
        <taxon>Planctomycetota</taxon>
        <taxon>Phycisphaerae</taxon>
        <taxon>Phycisphaerales</taxon>
        <taxon>Phycisphaeraceae</taxon>
        <taxon>Mucisphaera</taxon>
    </lineage>
</organism>
<dbReference type="GO" id="GO:0005737">
    <property type="term" value="C:cytoplasm"/>
    <property type="evidence" value="ECO:0007669"/>
    <property type="project" value="UniProtKB-SubCell"/>
</dbReference>
<dbReference type="GO" id="GO:0006281">
    <property type="term" value="P:DNA repair"/>
    <property type="evidence" value="ECO:0007669"/>
    <property type="project" value="UniProtKB-UniRule"/>
</dbReference>